<dbReference type="InterPro" id="IPR029058">
    <property type="entry name" value="AB_hydrolase_fold"/>
</dbReference>
<gene>
    <name evidence="3" type="ORF">EG340_03695</name>
</gene>
<proteinExistence type="predicted"/>
<feature type="domain" description="Peptidase S9 prolyl oligopeptidase catalytic" evidence="2">
    <location>
        <begin position="656"/>
        <end position="822"/>
    </location>
</feature>
<keyword evidence="1" id="KW-0378">Hydrolase</keyword>
<evidence type="ECO:0000259" key="2">
    <source>
        <dbReference type="Pfam" id="PF00326"/>
    </source>
</evidence>
<accession>A0A3G6MXF4</accession>
<dbReference type="InterPro" id="IPR001375">
    <property type="entry name" value="Peptidase_S9_cat"/>
</dbReference>
<dbReference type="SUPFAM" id="SSF82171">
    <property type="entry name" value="DPP6 N-terminal domain-like"/>
    <property type="match status" value="1"/>
</dbReference>
<organism evidence="3 4">
    <name type="scientific">Chryseobacterium indoltheticum</name>
    <dbReference type="NCBI Taxonomy" id="254"/>
    <lineage>
        <taxon>Bacteria</taxon>
        <taxon>Pseudomonadati</taxon>
        <taxon>Bacteroidota</taxon>
        <taxon>Flavobacteriia</taxon>
        <taxon>Flavobacteriales</taxon>
        <taxon>Weeksellaceae</taxon>
        <taxon>Chryseobacterium group</taxon>
        <taxon>Chryseobacterium</taxon>
    </lineage>
</organism>
<dbReference type="AlphaFoldDB" id="A0A3G6MXF4"/>
<evidence type="ECO:0000256" key="1">
    <source>
        <dbReference type="ARBA" id="ARBA00022801"/>
    </source>
</evidence>
<evidence type="ECO:0000313" key="3">
    <source>
        <dbReference type="EMBL" id="AZA60194.1"/>
    </source>
</evidence>
<name>A0A3G6MXF4_9FLAO</name>
<protein>
    <recommendedName>
        <fullName evidence="2">Peptidase S9 prolyl oligopeptidase catalytic domain-containing protein</fullName>
    </recommendedName>
</protein>
<dbReference type="GO" id="GO:0004252">
    <property type="term" value="F:serine-type endopeptidase activity"/>
    <property type="evidence" value="ECO:0007669"/>
    <property type="project" value="TreeGrafter"/>
</dbReference>
<reference evidence="3 4" key="1">
    <citation type="submission" date="2018-11" db="EMBL/GenBank/DDBJ databases">
        <title>Proposal to divide the Flavobacteriaceae and reorganize its genera based on Amino Acid Identity values calculated from whole genome sequences.</title>
        <authorList>
            <person name="Nicholson A.C."/>
            <person name="Gulvik C.A."/>
            <person name="Whitney A.M."/>
            <person name="Humrighouse B.W."/>
            <person name="Bell M."/>
            <person name="Holmes B."/>
            <person name="Steigerwalt A."/>
            <person name="Villarma A."/>
            <person name="Sheth M."/>
            <person name="Batra D."/>
            <person name="Pryor J."/>
            <person name="Bernardet J.-F."/>
            <person name="Hugo C."/>
            <person name="Kampfer P."/>
            <person name="Newman J."/>
            <person name="Mcquiston J.R."/>
        </authorList>
    </citation>
    <scope>NUCLEOTIDE SEQUENCE [LARGE SCALE GENOMIC DNA]</scope>
    <source>
        <strain evidence="3 4">G0211</strain>
    </source>
</reference>
<dbReference type="SUPFAM" id="SSF53474">
    <property type="entry name" value="alpha/beta-Hydrolases"/>
    <property type="match status" value="1"/>
</dbReference>
<dbReference type="PANTHER" id="PTHR42776:SF27">
    <property type="entry name" value="DIPEPTIDYL PEPTIDASE FAMILY MEMBER 6"/>
    <property type="match status" value="1"/>
</dbReference>
<dbReference type="Proteomes" id="UP000269076">
    <property type="component" value="Chromosome"/>
</dbReference>
<dbReference type="EMBL" id="CP033928">
    <property type="protein sequence ID" value="AZA60194.1"/>
    <property type="molecule type" value="Genomic_DNA"/>
</dbReference>
<sequence length="834" mass="98169">MKAIRIYLLGLLFIQGYCFSQNIDSLESIYSKYYETALLANSPDGRYVVLNHSNTYGKDDFELFDVKMDKGTKLEKHLKFQFLTGNLLLMQNDDHCRILNLKTGQHHQEDGRYIFTIAKKSEQLILYSSSTKELLSMDYDGKILWKRHDISSYQFDDKNDRLIYNSGKLLSVRNLKTQQVKTFNHQNDVQWLSYSEKKIYCAEIKATKIELCTVNLMTDQLTRMTINSPQGFEFTANLNSYLEIREDSHLLLPLFAKSKLSDKKDPELQISYSNRNDHEKTLNHHMGIYNLKEEKWDYQPDAKQKLPVYRFLNDKGDFIVFDQSNDVVEEQQNVVLDLNLTLDYGKSSYLLPKKRINDGNYLWDRSTEQLIYFDDKRWMCHHITDREDHELLPLDIEGWENPDNNGLTYSPEVNPIKIKGRSAIMLSNQFDYFLIDLKYHQVKRMTKGQDQQTRYMLQLSKDHFPRSSWNVKFAEIDLGKEMTFKLFNTTTYDTGFATYLYKKNKINFYRHGHYKDILPYKNGSLLISYFALEPFKLTKVEKGQYRIVYESMKTEKKDFGNAKYKLFQYKTSYGIANAALLYPSDYSEQKKYPMIVNIYEQKSRDLLLFMPPFLTTTIGFNYMHYLMNGYIILLPDLQYETGKIKDSIITSLEKSIDTARSIASVDEKNVGVLGLSFGGYETGLALTNSNYFKTGVAGVMVSDLVSLSLSYSEFDSMPNYRRTENQQIRMRDMLFENWNGYLENSPIYHMKNIRIPVLVWTGSKDRNVNPFQSKMFFLGMKRLQKKAVFLEYLNETHNILLPSNQLDLNVKTWQWFDHYLKNRTPAEWIRPITQ</sequence>
<dbReference type="Gene3D" id="3.40.50.1820">
    <property type="entry name" value="alpha/beta hydrolase"/>
    <property type="match status" value="1"/>
</dbReference>
<dbReference type="Pfam" id="PF00326">
    <property type="entry name" value="Peptidase_S9"/>
    <property type="match status" value="1"/>
</dbReference>
<evidence type="ECO:0000313" key="4">
    <source>
        <dbReference type="Proteomes" id="UP000269076"/>
    </source>
</evidence>
<dbReference type="PANTHER" id="PTHR42776">
    <property type="entry name" value="SERINE PEPTIDASE S9 FAMILY MEMBER"/>
    <property type="match status" value="1"/>
</dbReference>
<dbReference type="GO" id="GO:0006508">
    <property type="term" value="P:proteolysis"/>
    <property type="evidence" value="ECO:0007669"/>
    <property type="project" value="InterPro"/>
</dbReference>